<dbReference type="InterPro" id="IPR050398">
    <property type="entry name" value="HssS/ArlS-like"/>
</dbReference>
<keyword evidence="18" id="KW-1185">Reference proteome</keyword>
<gene>
    <name evidence="17" type="ORF">HXA33_12170</name>
</gene>
<dbReference type="CDD" id="cd00082">
    <property type="entry name" value="HisKA"/>
    <property type="match status" value="1"/>
</dbReference>
<dbReference type="GO" id="GO:0005886">
    <property type="term" value="C:plasma membrane"/>
    <property type="evidence" value="ECO:0007669"/>
    <property type="project" value="UniProtKB-SubCell"/>
</dbReference>
<feature type="transmembrane region" description="Helical" evidence="14">
    <location>
        <begin position="7"/>
        <end position="30"/>
    </location>
</feature>
<evidence type="ECO:0000256" key="7">
    <source>
        <dbReference type="ARBA" id="ARBA00022692"/>
    </source>
</evidence>
<accession>A0A9Q4B2Z7</accession>
<proteinExistence type="predicted"/>
<keyword evidence="8" id="KW-0547">Nucleotide-binding</keyword>
<evidence type="ECO:0000256" key="13">
    <source>
        <dbReference type="ARBA" id="ARBA00023136"/>
    </source>
</evidence>
<keyword evidence="11 14" id="KW-1133">Transmembrane helix</keyword>
<dbReference type="PROSITE" id="PS50109">
    <property type="entry name" value="HIS_KIN"/>
    <property type="match status" value="1"/>
</dbReference>
<dbReference type="Pfam" id="PF00512">
    <property type="entry name" value="HisKA"/>
    <property type="match status" value="1"/>
</dbReference>
<dbReference type="Proteomes" id="UP001057753">
    <property type="component" value="Unassembled WGS sequence"/>
</dbReference>
<dbReference type="SUPFAM" id="SSF47384">
    <property type="entry name" value="Homodimeric domain of signal transducing histidine kinase"/>
    <property type="match status" value="1"/>
</dbReference>
<dbReference type="InterPro" id="IPR003661">
    <property type="entry name" value="HisK_dim/P_dom"/>
</dbReference>
<keyword evidence="4" id="KW-1003">Cell membrane</keyword>
<dbReference type="SMART" id="SM00387">
    <property type="entry name" value="HATPase_c"/>
    <property type="match status" value="1"/>
</dbReference>
<evidence type="ECO:0000259" key="16">
    <source>
        <dbReference type="PROSITE" id="PS50885"/>
    </source>
</evidence>
<dbReference type="Gene3D" id="6.10.340.10">
    <property type="match status" value="1"/>
</dbReference>
<evidence type="ECO:0000313" key="18">
    <source>
        <dbReference type="Proteomes" id="UP001057753"/>
    </source>
</evidence>
<evidence type="ECO:0000256" key="1">
    <source>
        <dbReference type="ARBA" id="ARBA00000085"/>
    </source>
</evidence>
<protein>
    <recommendedName>
        <fullName evidence="3">histidine kinase</fullName>
        <ecNumber evidence="3">2.7.13.3</ecNumber>
    </recommendedName>
</protein>
<evidence type="ECO:0000313" key="17">
    <source>
        <dbReference type="EMBL" id="MCR6097301.1"/>
    </source>
</evidence>
<name>A0A9Q4B2Z7_SALAG</name>
<feature type="domain" description="HAMP" evidence="16">
    <location>
        <begin position="184"/>
        <end position="236"/>
    </location>
</feature>
<evidence type="ECO:0000256" key="6">
    <source>
        <dbReference type="ARBA" id="ARBA00022679"/>
    </source>
</evidence>
<keyword evidence="7 14" id="KW-0812">Transmembrane</keyword>
<evidence type="ECO:0000256" key="11">
    <source>
        <dbReference type="ARBA" id="ARBA00022989"/>
    </source>
</evidence>
<dbReference type="RefSeq" id="WP_257821702.1">
    <property type="nucleotide sequence ID" value="NZ_JABXYM010000001.1"/>
</dbReference>
<comment type="subcellular location">
    <subcellularLocation>
        <location evidence="2">Cell membrane</location>
        <topology evidence="2">Multi-pass membrane protein</topology>
    </subcellularLocation>
</comment>
<dbReference type="InterPro" id="IPR003594">
    <property type="entry name" value="HATPase_dom"/>
</dbReference>
<dbReference type="Pfam" id="PF02518">
    <property type="entry name" value="HATPase_c"/>
    <property type="match status" value="1"/>
</dbReference>
<evidence type="ECO:0000256" key="4">
    <source>
        <dbReference type="ARBA" id="ARBA00022475"/>
    </source>
</evidence>
<dbReference type="InterPro" id="IPR036097">
    <property type="entry name" value="HisK_dim/P_sf"/>
</dbReference>
<keyword evidence="5" id="KW-0597">Phosphoprotein</keyword>
<dbReference type="SUPFAM" id="SSF55874">
    <property type="entry name" value="ATPase domain of HSP90 chaperone/DNA topoisomerase II/histidine kinase"/>
    <property type="match status" value="1"/>
</dbReference>
<dbReference type="PANTHER" id="PTHR45528:SF1">
    <property type="entry name" value="SENSOR HISTIDINE KINASE CPXA"/>
    <property type="match status" value="1"/>
</dbReference>
<dbReference type="AlphaFoldDB" id="A0A9Q4B2Z7"/>
<evidence type="ECO:0000256" key="9">
    <source>
        <dbReference type="ARBA" id="ARBA00022777"/>
    </source>
</evidence>
<evidence type="ECO:0000259" key="15">
    <source>
        <dbReference type="PROSITE" id="PS50109"/>
    </source>
</evidence>
<keyword evidence="12" id="KW-0902">Two-component regulatory system</keyword>
<sequence>MKLSTKYIMIILLSLFIFPISYLGVNFLYYSVIMQLGNFTSEEFYEQDEIEEEWNKQVTSLTGMANDDVIDHLKSIDLFPESMIFWLSDEGDLLMSDGQTEDLDEKWRVSETIAYMKAEQEDDYFTTFSYVEGAENSGYVLLRIPQAYIGSEWEVLRDRYSFVWFIALGLIWFLFVFISWVFFNQLRKRLVRIQKNMEVSKNQLVPSEMHVEKDDEIGQLEHSFNRMVKQLKESREKEKTEEVIRKRLIANLSHDLRTPLSIINGHSHKLNQYELNPRANESLKIINEKVNFMAELIDNLSSYTVLSEGKLSINKQSLNITTVVRSSIIAWYPIFEELGFDIEVDLTLPIEWEVDETWLRRVLDNLFQNVQRHAREGKYIAVKTMREQGTSVLKICDHGPGMTTPSKLSGAGIGLSIVDMMLQQMNLKKTISDKPLGTTITIQPIVKKTGSE</sequence>
<dbReference type="Gene3D" id="3.30.565.10">
    <property type="entry name" value="Histidine kinase-like ATPase, C-terminal domain"/>
    <property type="match status" value="1"/>
</dbReference>
<evidence type="ECO:0000256" key="3">
    <source>
        <dbReference type="ARBA" id="ARBA00012438"/>
    </source>
</evidence>
<keyword evidence="13 14" id="KW-0472">Membrane</keyword>
<dbReference type="InterPro" id="IPR005467">
    <property type="entry name" value="His_kinase_dom"/>
</dbReference>
<keyword evidence="10" id="KW-0067">ATP-binding</keyword>
<dbReference type="EC" id="2.7.13.3" evidence="3"/>
<evidence type="ECO:0000256" key="12">
    <source>
        <dbReference type="ARBA" id="ARBA00023012"/>
    </source>
</evidence>
<reference evidence="17" key="1">
    <citation type="submission" date="2020-06" db="EMBL/GenBank/DDBJ databases">
        <title>Insight into the genomes of haloalkaliphilic bacilli from Kenyan soda lakes.</title>
        <authorList>
            <person name="Mwirichia R."/>
            <person name="Villamizar G.C."/>
            <person name="Poehlein A."/>
            <person name="Mugweru J."/>
            <person name="Kipnyargis A."/>
            <person name="Kiplimo D."/>
            <person name="Orwa P."/>
            <person name="Daniel R."/>
        </authorList>
    </citation>
    <scope>NUCLEOTIDE SEQUENCE</scope>
    <source>
        <strain evidence="17">B1096_S55</strain>
    </source>
</reference>
<feature type="domain" description="Histidine kinase" evidence="15">
    <location>
        <begin position="251"/>
        <end position="448"/>
    </location>
</feature>
<evidence type="ECO:0000256" key="2">
    <source>
        <dbReference type="ARBA" id="ARBA00004651"/>
    </source>
</evidence>
<organism evidence="17 18">
    <name type="scientific">Salipaludibacillus agaradhaerens</name>
    <name type="common">Bacillus agaradhaerens</name>
    <dbReference type="NCBI Taxonomy" id="76935"/>
    <lineage>
        <taxon>Bacteria</taxon>
        <taxon>Bacillati</taxon>
        <taxon>Bacillota</taxon>
        <taxon>Bacilli</taxon>
        <taxon>Bacillales</taxon>
        <taxon>Bacillaceae</taxon>
    </lineage>
</organism>
<evidence type="ECO:0000256" key="14">
    <source>
        <dbReference type="SAM" id="Phobius"/>
    </source>
</evidence>
<dbReference type="CDD" id="cd06225">
    <property type="entry name" value="HAMP"/>
    <property type="match status" value="1"/>
</dbReference>
<dbReference type="GO" id="GO:0000155">
    <property type="term" value="F:phosphorelay sensor kinase activity"/>
    <property type="evidence" value="ECO:0007669"/>
    <property type="project" value="InterPro"/>
</dbReference>
<evidence type="ECO:0000256" key="8">
    <source>
        <dbReference type="ARBA" id="ARBA00022741"/>
    </source>
</evidence>
<comment type="caution">
    <text evidence="17">The sequence shown here is derived from an EMBL/GenBank/DDBJ whole genome shotgun (WGS) entry which is preliminary data.</text>
</comment>
<dbReference type="InterPro" id="IPR003660">
    <property type="entry name" value="HAMP_dom"/>
</dbReference>
<evidence type="ECO:0000256" key="10">
    <source>
        <dbReference type="ARBA" id="ARBA00022840"/>
    </source>
</evidence>
<dbReference type="GO" id="GO:0005524">
    <property type="term" value="F:ATP binding"/>
    <property type="evidence" value="ECO:0007669"/>
    <property type="project" value="UniProtKB-KW"/>
</dbReference>
<dbReference type="Gene3D" id="1.10.287.130">
    <property type="match status" value="1"/>
</dbReference>
<evidence type="ECO:0000256" key="5">
    <source>
        <dbReference type="ARBA" id="ARBA00022553"/>
    </source>
</evidence>
<dbReference type="PANTHER" id="PTHR45528">
    <property type="entry name" value="SENSOR HISTIDINE KINASE CPXA"/>
    <property type="match status" value="1"/>
</dbReference>
<comment type="catalytic activity">
    <reaction evidence="1">
        <text>ATP + protein L-histidine = ADP + protein N-phospho-L-histidine.</text>
        <dbReference type="EC" id="2.7.13.3"/>
    </reaction>
</comment>
<dbReference type="EMBL" id="JABXYM010000001">
    <property type="protein sequence ID" value="MCR6097301.1"/>
    <property type="molecule type" value="Genomic_DNA"/>
</dbReference>
<dbReference type="InterPro" id="IPR036890">
    <property type="entry name" value="HATPase_C_sf"/>
</dbReference>
<keyword evidence="9 17" id="KW-0418">Kinase</keyword>
<feature type="transmembrane region" description="Helical" evidence="14">
    <location>
        <begin position="162"/>
        <end position="183"/>
    </location>
</feature>
<keyword evidence="6" id="KW-0808">Transferase</keyword>
<dbReference type="SMART" id="SM00388">
    <property type="entry name" value="HisKA"/>
    <property type="match status" value="1"/>
</dbReference>
<dbReference type="PROSITE" id="PS50885">
    <property type="entry name" value="HAMP"/>
    <property type="match status" value="1"/>
</dbReference>